<reference evidence="2 3" key="1">
    <citation type="submission" date="2020-08" db="EMBL/GenBank/DDBJ databases">
        <title>Genome sequence of Tessaracoccus defluvii JCM 17540T.</title>
        <authorList>
            <person name="Hyun D.-W."/>
            <person name="Bae J.-W."/>
        </authorList>
    </citation>
    <scope>NUCLEOTIDE SEQUENCE [LARGE SCALE GENOMIC DNA]</scope>
    <source>
        <strain evidence="2 3">JCM 17540</strain>
    </source>
</reference>
<dbReference type="KEGG" id="tdf:H9L22_17315"/>
<keyword evidence="2" id="KW-0347">Helicase</keyword>
<dbReference type="GO" id="GO:0016818">
    <property type="term" value="F:hydrolase activity, acting on acid anhydrides, in phosphorus-containing anhydrides"/>
    <property type="evidence" value="ECO:0007669"/>
    <property type="project" value="InterPro"/>
</dbReference>
<dbReference type="SMART" id="SM00491">
    <property type="entry name" value="HELICc2"/>
    <property type="match status" value="1"/>
</dbReference>
<keyword evidence="2" id="KW-0067">ATP-binding</keyword>
<evidence type="ECO:0000313" key="2">
    <source>
        <dbReference type="EMBL" id="QNP55847.1"/>
    </source>
</evidence>
<dbReference type="InterPro" id="IPR006935">
    <property type="entry name" value="Helicase/UvrB_N"/>
</dbReference>
<gene>
    <name evidence="2" type="ORF">H9L22_17315</name>
</gene>
<dbReference type="InterPro" id="IPR006555">
    <property type="entry name" value="ATP-dep_Helicase_C"/>
</dbReference>
<dbReference type="InterPro" id="IPR027417">
    <property type="entry name" value="P-loop_NTPase"/>
</dbReference>
<dbReference type="Pfam" id="PF13307">
    <property type="entry name" value="Helicase_C_2"/>
    <property type="match status" value="1"/>
</dbReference>
<dbReference type="SUPFAM" id="SSF52540">
    <property type="entry name" value="P-loop containing nucleoside triphosphate hydrolases"/>
    <property type="match status" value="2"/>
</dbReference>
<sequence>MPIRWDDINPNKGARLTRPREIYAALQGRRWPRLRPEQNEVLETWYERRNESDLVLKQNTGGGKTLTGLLIAQSSLHEGVGPAVFLVPDKFLIQQVVGEANDAKIAVTTDAKDESFRSQRAILITTFHKLLNGRSVFGVRNVKKVVPLGIVVVDDAHAALSATGGLFAPKIPASCQAYGKLINLFASDLASQSPKAYADIAAGEPGAPIRVPPKAVADRAQEIMAIVRPHAADEAIDTLLYSWPFVADSLKLATITVTSSVVEIRTPCPEVDIIPAFAHAKRRVYLTATLEDEGVLVTELDANADAVRRPITPNQASDLGDRIILAPLSINPRLADTAVQQLARGFADGDRNGDGTIESVPVNVVVLVPSDYAANRWRAFADAVLHVGDMQPLIERMKKGDHIGVVVLVNKYDGVDLPGDACRLLIIDGIPTPLTPHERRASAALVGSMFFKAREVQRIEQGMGRGIRDVGDYCAVLVVNSDAALTLRDSTLRAFYSPATRAQIELSQQVSDQIQGESINVIGDLLDTFLERKPQWVTKSLEATADVTYDSAGNVTELAAGRREAFNRAVAGDPDGAVLVLRSAIDTVSEPLLKGWYLEELAAYEHLVDATAAEKTLSAARKLNSAVLKPNVPPSRKKVAGPAAQGVAAANYLASTYVDPRSMELAVGSLFDNIVWGVEEAADLAEEQFRLLGCHLGFASNRPEKEDRDGGPDNLWALSPSRFAIIELKTDVSRPSPVITKSEAEQLVHSMAWFSDHYPEAVDAVPVLVHPSAELDSQAHVPPRTRIMTKEHVQHLRRDVEAMVRELSASGSWGDSAAVASALARHQLTAEQVLARHSMEARR</sequence>
<dbReference type="EMBL" id="CP060789">
    <property type="protein sequence ID" value="QNP55847.1"/>
    <property type="molecule type" value="Genomic_DNA"/>
</dbReference>
<organism evidence="2 3">
    <name type="scientific">Tessaracoccus defluvii</name>
    <dbReference type="NCBI Taxonomy" id="1285901"/>
    <lineage>
        <taxon>Bacteria</taxon>
        <taxon>Bacillati</taxon>
        <taxon>Actinomycetota</taxon>
        <taxon>Actinomycetes</taxon>
        <taxon>Propionibacteriales</taxon>
        <taxon>Propionibacteriaceae</taxon>
        <taxon>Tessaracoccus</taxon>
    </lineage>
</organism>
<proteinExistence type="predicted"/>
<name>A0A7H0H5N1_9ACTN</name>
<dbReference type="InterPro" id="IPR014001">
    <property type="entry name" value="Helicase_ATP-bd"/>
</dbReference>
<dbReference type="Proteomes" id="UP000516117">
    <property type="component" value="Chromosome"/>
</dbReference>
<accession>A0A7H0H5N1</accession>
<dbReference type="GO" id="GO:0006139">
    <property type="term" value="P:nucleobase-containing compound metabolic process"/>
    <property type="evidence" value="ECO:0007669"/>
    <property type="project" value="InterPro"/>
</dbReference>
<evidence type="ECO:0000259" key="1">
    <source>
        <dbReference type="PROSITE" id="PS51192"/>
    </source>
</evidence>
<dbReference type="Pfam" id="PF04851">
    <property type="entry name" value="ResIII"/>
    <property type="match status" value="1"/>
</dbReference>
<evidence type="ECO:0000313" key="3">
    <source>
        <dbReference type="Proteomes" id="UP000516117"/>
    </source>
</evidence>
<dbReference type="RefSeq" id="WP_187720976.1">
    <property type="nucleotide sequence ID" value="NZ_BAABBL010000021.1"/>
</dbReference>
<dbReference type="SMART" id="SM00487">
    <property type="entry name" value="DEXDc"/>
    <property type="match status" value="1"/>
</dbReference>
<dbReference type="Gene3D" id="3.40.50.300">
    <property type="entry name" value="P-loop containing nucleotide triphosphate hydrolases"/>
    <property type="match status" value="2"/>
</dbReference>
<dbReference type="PROSITE" id="PS51192">
    <property type="entry name" value="HELICASE_ATP_BIND_1"/>
    <property type="match status" value="1"/>
</dbReference>
<keyword evidence="2" id="KW-0378">Hydrolase</keyword>
<protein>
    <submittedName>
        <fullName evidence="2">DEAD/DEAH box helicase family protein</fullName>
    </submittedName>
</protein>
<dbReference type="GO" id="GO:0005524">
    <property type="term" value="F:ATP binding"/>
    <property type="evidence" value="ECO:0007669"/>
    <property type="project" value="InterPro"/>
</dbReference>
<keyword evidence="2" id="KW-0547">Nucleotide-binding</keyword>
<dbReference type="GO" id="GO:0003677">
    <property type="term" value="F:DNA binding"/>
    <property type="evidence" value="ECO:0007669"/>
    <property type="project" value="InterPro"/>
</dbReference>
<feature type="domain" description="Helicase ATP-binding" evidence="1">
    <location>
        <begin position="45"/>
        <end position="188"/>
    </location>
</feature>
<keyword evidence="3" id="KW-1185">Reference proteome</keyword>
<dbReference type="GO" id="GO:0004386">
    <property type="term" value="F:helicase activity"/>
    <property type="evidence" value="ECO:0007669"/>
    <property type="project" value="UniProtKB-KW"/>
</dbReference>
<dbReference type="AlphaFoldDB" id="A0A7H0H5N1"/>